<comment type="caution">
    <text evidence="1">The sequence shown here is derived from an EMBL/GenBank/DDBJ whole genome shotgun (WGS) entry which is preliminary data.</text>
</comment>
<accession>A0ABT0AAG3</accession>
<proteinExistence type="predicted"/>
<evidence type="ECO:0000313" key="1">
    <source>
        <dbReference type="EMBL" id="MCJ1960186.1"/>
    </source>
</evidence>
<evidence type="ECO:0008006" key="3">
    <source>
        <dbReference type="Google" id="ProtNLM"/>
    </source>
</evidence>
<keyword evidence="2" id="KW-1185">Reference proteome</keyword>
<name>A0ABT0AAG3_9SPHN</name>
<organism evidence="1 2">
    <name type="scientific">Novosphingobium mangrovi</name>
    <name type="common">ex Hu et al. 2023</name>
    <dbReference type="NCBI Taxonomy" id="2930094"/>
    <lineage>
        <taxon>Bacteria</taxon>
        <taxon>Pseudomonadati</taxon>
        <taxon>Pseudomonadota</taxon>
        <taxon>Alphaproteobacteria</taxon>
        <taxon>Sphingomonadales</taxon>
        <taxon>Sphingomonadaceae</taxon>
        <taxon>Novosphingobium</taxon>
    </lineage>
</organism>
<dbReference type="RefSeq" id="WP_243798033.1">
    <property type="nucleotide sequence ID" value="NZ_JALHAT010000005.1"/>
</dbReference>
<gene>
    <name evidence="1" type="ORF">MTR65_05810</name>
</gene>
<evidence type="ECO:0000313" key="2">
    <source>
        <dbReference type="Proteomes" id="UP001162802"/>
    </source>
</evidence>
<dbReference type="EMBL" id="JALHAT010000005">
    <property type="protein sequence ID" value="MCJ1960186.1"/>
    <property type="molecule type" value="Genomic_DNA"/>
</dbReference>
<sequence>MMDYEERLEKLIDALEWQAVEGGSFAALEKLSACGVEWGRRYACRSPGCPGCRGRNVKGRQKVLAERFAGCTKEGMGFLTIVLPGTNDLDQLGPLIDREKTRLRNRIRSGRAASPDWGYVFVDGTVEIDALSIDQVHALAPERRDLLLKVAPLGFGNTGPTWLPTFHCLVYRADIPTEEFQGCLERVWKEPGQVDFQPLYRHRSFDESLRRIGSYINKFTCSVDLCAPVRGAKIVEQWPAAWEADLVNWLHERRNAFERLHFIIGQKRS</sequence>
<dbReference type="Proteomes" id="UP001162802">
    <property type="component" value="Unassembled WGS sequence"/>
</dbReference>
<protein>
    <recommendedName>
        <fullName evidence="3">Replication protein</fullName>
    </recommendedName>
</protein>
<reference evidence="1" key="1">
    <citation type="submission" date="2022-03" db="EMBL/GenBank/DDBJ databases">
        <title>Identification of a novel bacterium isolated from mangrove sediments.</title>
        <authorList>
            <person name="Pan X."/>
        </authorList>
    </citation>
    <scope>NUCLEOTIDE SEQUENCE</scope>
    <source>
        <strain evidence="1">B2637</strain>
    </source>
</reference>